<dbReference type="Gene3D" id="3.40.190.10">
    <property type="entry name" value="Periplasmic binding protein-like II"/>
    <property type="match status" value="1"/>
</dbReference>
<evidence type="ECO:0000256" key="1">
    <source>
        <dbReference type="SAM" id="SignalP"/>
    </source>
</evidence>
<dbReference type="Proteomes" id="UP001205867">
    <property type="component" value="Unassembled WGS sequence"/>
</dbReference>
<comment type="caution">
    <text evidence="2">The sequence shown here is derived from an EMBL/GenBank/DDBJ whole genome shotgun (WGS) entry which is preliminary data.</text>
</comment>
<dbReference type="PROSITE" id="PS51257">
    <property type="entry name" value="PROKAR_LIPOPROTEIN"/>
    <property type="match status" value="1"/>
</dbReference>
<feature type="chain" id="PRO_5042992960" evidence="1">
    <location>
        <begin position="23"/>
        <end position="164"/>
    </location>
</feature>
<evidence type="ECO:0000313" key="2">
    <source>
        <dbReference type="EMBL" id="MCV7628955.1"/>
    </source>
</evidence>
<feature type="signal peptide" evidence="1">
    <location>
        <begin position="1"/>
        <end position="22"/>
    </location>
</feature>
<sequence length="164" mass="16962">MTLTRRAALTGLLGGAALGFTACTSSGYPADPEGTLDRVTGGVLRAGVVHHPPHVDASGAEPVGPEPDLIRGFAAAHDARVEWTVAGEEALMTALEKGDVDLVAGGLTSASPWTSHASITRDYAEAQGPDGEPVKLVMAVPLGENQMLTALESYFDQRAAEEAR</sequence>
<dbReference type="SUPFAM" id="SSF53850">
    <property type="entry name" value="Periplasmic binding protein-like II"/>
    <property type="match status" value="1"/>
</dbReference>
<keyword evidence="1" id="KW-0732">Signal</keyword>
<reference evidence="2" key="1">
    <citation type="submission" date="2023-06" db="EMBL/GenBank/DDBJ databases">
        <title>lsaBGC provides a comprehensive framework for evolutionary analysis of biosynthetic gene clusters within focal taxa.</title>
        <authorList>
            <person name="Salamzade R."/>
            <person name="Sandstrom S."/>
            <person name="Kalan L.R."/>
        </authorList>
    </citation>
    <scope>NUCLEOTIDE SEQUENCE</scope>
    <source>
        <strain evidence="2">P3-SID899</strain>
    </source>
</reference>
<proteinExistence type="predicted"/>
<dbReference type="AlphaFoldDB" id="A0AAP3AIZ3"/>
<name>A0AAP3AIZ3_MICLU</name>
<accession>A0AAP3AIZ3</accession>
<organism evidence="2 3">
    <name type="scientific">Micrococcus luteus</name>
    <name type="common">Micrococcus lysodeikticus</name>
    <dbReference type="NCBI Taxonomy" id="1270"/>
    <lineage>
        <taxon>Bacteria</taxon>
        <taxon>Bacillati</taxon>
        <taxon>Actinomycetota</taxon>
        <taxon>Actinomycetes</taxon>
        <taxon>Micrococcales</taxon>
        <taxon>Micrococcaceae</taxon>
        <taxon>Micrococcus</taxon>
    </lineage>
</organism>
<protein>
    <submittedName>
        <fullName evidence="2">ABC transporter substrate-binding protein</fullName>
    </submittedName>
</protein>
<dbReference type="EMBL" id="JALXKZ020000011">
    <property type="protein sequence ID" value="MCV7628955.1"/>
    <property type="molecule type" value="Genomic_DNA"/>
</dbReference>
<evidence type="ECO:0000313" key="3">
    <source>
        <dbReference type="Proteomes" id="UP001205867"/>
    </source>
</evidence>
<gene>
    <name evidence="2" type="ORF">M3A82_006325</name>
</gene>